<comment type="caution">
    <text evidence="2">The sequence shown here is derived from an EMBL/GenBank/DDBJ whole genome shotgun (WGS) entry which is preliminary data.</text>
</comment>
<evidence type="ECO:0000259" key="1">
    <source>
        <dbReference type="Pfam" id="PF20700"/>
    </source>
</evidence>
<name>A0A8X6JQK0_9ARAC</name>
<evidence type="ECO:0000313" key="2">
    <source>
        <dbReference type="EMBL" id="GFS29770.1"/>
    </source>
</evidence>
<dbReference type="Pfam" id="PF20700">
    <property type="entry name" value="Mutator"/>
    <property type="match status" value="1"/>
</dbReference>
<dbReference type="OrthoDB" id="7680010at2759"/>
<accession>A0A8X6JQK0</accession>
<organism evidence="2 3">
    <name type="scientific">Trichonephila inaurata madagascariensis</name>
    <dbReference type="NCBI Taxonomy" id="2747483"/>
    <lineage>
        <taxon>Eukaryota</taxon>
        <taxon>Metazoa</taxon>
        <taxon>Ecdysozoa</taxon>
        <taxon>Arthropoda</taxon>
        <taxon>Chelicerata</taxon>
        <taxon>Arachnida</taxon>
        <taxon>Araneae</taxon>
        <taxon>Araneomorphae</taxon>
        <taxon>Entelegynae</taxon>
        <taxon>Araneoidea</taxon>
        <taxon>Nephilidae</taxon>
        <taxon>Trichonephila</taxon>
        <taxon>Trichonephila inaurata</taxon>
    </lineage>
</organism>
<evidence type="ECO:0000313" key="3">
    <source>
        <dbReference type="Proteomes" id="UP000886998"/>
    </source>
</evidence>
<sequence length="95" mass="10081">MLYIGQGLPSLKTFCSHMCLPNPVSQKAYDKINSKIADVSEALANASMKKAAVEKKIIHGPVDSVAVSGDGTWKTYGHISLIGVYTLIGSRLASS</sequence>
<gene>
    <name evidence="2" type="primary">AVEN_254773_1</name>
    <name evidence="2" type="ORF">TNIN_30821</name>
</gene>
<dbReference type="InterPro" id="IPR049012">
    <property type="entry name" value="Mutator_transp_dom"/>
</dbReference>
<keyword evidence="3" id="KW-1185">Reference proteome</keyword>
<dbReference type="EMBL" id="BMAV01024058">
    <property type="protein sequence ID" value="GFS29770.1"/>
    <property type="molecule type" value="Genomic_DNA"/>
</dbReference>
<proteinExistence type="predicted"/>
<feature type="domain" description="Mutator-like transposase" evidence="1">
    <location>
        <begin position="1"/>
        <end position="89"/>
    </location>
</feature>
<dbReference type="AlphaFoldDB" id="A0A8X6JQK0"/>
<dbReference type="Proteomes" id="UP000886998">
    <property type="component" value="Unassembled WGS sequence"/>
</dbReference>
<protein>
    <recommendedName>
        <fullName evidence="1">Mutator-like transposase domain-containing protein</fullName>
    </recommendedName>
</protein>
<reference evidence="2" key="1">
    <citation type="submission" date="2020-08" db="EMBL/GenBank/DDBJ databases">
        <title>Multicomponent nature underlies the extraordinary mechanical properties of spider dragline silk.</title>
        <authorList>
            <person name="Kono N."/>
            <person name="Nakamura H."/>
            <person name="Mori M."/>
            <person name="Yoshida Y."/>
            <person name="Ohtoshi R."/>
            <person name="Malay A.D."/>
            <person name="Moran D.A.P."/>
            <person name="Tomita M."/>
            <person name="Numata K."/>
            <person name="Arakawa K."/>
        </authorList>
    </citation>
    <scope>NUCLEOTIDE SEQUENCE</scope>
</reference>